<feature type="compositionally biased region" description="Basic and acidic residues" evidence="1">
    <location>
        <begin position="278"/>
        <end position="307"/>
    </location>
</feature>
<gene>
    <name evidence="2" type="ORF">ECPE_LOCUS5417</name>
</gene>
<feature type="compositionally biased region" description="Polar residues" evidence="1">
    <location>
        <begin position="422"/>
        <end position="458"/>
    </location>
</feature>
<feature type="compositionally biased region" description="Polar residues" evidence="1">
    <location>
        <begin position="94"/>
        <end position="109"/>
    </location>
</feature>
<feature type="compositionally biased region" description="Basic and acidic residues" evidence="1">
    <location>
        <begin position="110"/>
        <end position="124"/>
    </location>
</feature>
<evidence type="ECO:0000256" key="1">
    <source>
        <dbReference type="SAM" id="MobiDB-lite"/>
    </source>
</evidence>
<sequence length="785" mass="82467">MGKDELCYIGNLQNKKRYDQLPYGRVISATNQFSSSSPIEVSADSDTTGPDATTKPTEAVTEPTTKPTDPTPAKPSPEQKNPPAIPSAPETAGAGQQSQPSGTGAQKNGQAEHGDQGEPPNERKAALSSVLLRKARDNSGTAGSNDVIVYYVLAFRASKIVAQTAQDCKEVNATNEVQKLVVLSNATGCQYRVKSESVKAVKVFVTATSGTKCVKVSSDGKSETLCPSGSTNHFTSSSPIDVSADSDTTGSDATSAPTTAATEAPGPTTKPKPEDDEDSKKTDPSGEHGKGVSSEKELGEKADREEAGSSSSDGGAGQSSGKDQRPAEKETSAANSAGDRVHLIRLAREASEIEGPDDVIVYYVLAQGPQSCKYVVASNEVQKVTVLGSDTGCQYRVKSDSGKAVKVYVNATSGTKCVKVSSEGTSETLGPLLATNQFSSSSPIEVSADSDTTNSEAPTATVPDAATERNTTPADSPYPKPPGDNEQSDQSRDPQKPPAGCQHNQASGTNVQPDEHVEVSMQYAFYHWLRIVKRLRLLRTKRALLSKALALAASTISIRITVKPQPQDTQSCKDVVASNEVQKVTVLGSGNGCQYRVKSDSGKAVKVYVNATSGAKCVKVSSDGKSETLCPSGVTNQFVSSSPIEVSANSDTTTSEATATEQTEVPPEPITQPTEQTGGKTSEDKSQKDPSSRLPDSESPAAVEEPRLPLKNDARQNVELGNNDKQPKVETAALSPALLRKVRAPSETNGPDDVIVYYVLDGVSTSNPPVLLIFELVALLINGSI</sequence>
<protein>
    <submittedName>
        <fullName evidence="4">Mucin-5AC-like</fullName>
    </submittedName>
</protein>
<name>A0A183AEN2_9TREM</name>
<feature type="compositionally biased region" description="Low complexity" evidence="1">
    <location>
        <begin position="647"/>
        <end position="677"/>
    </location>
</feature>
<feature type="region of interest" description="Disordered" evidence="1">
    <location>
        <begin position="29"/>
        <end position="124"/>
    </location>
</feature>
<evidence type="ECO:0000313" key="2">
    <source>
        <dbReference type="EMBL" id="VDP75467.1"/>
    </source>
</evidence>
<keyword evidence="3" id="KW-1185">Reference proteome</keyword>
<feature type="compositionally biased region" description="Polar residues" evidence="1">
    <location>
        <begin position="225"/>
        <end position="240"/>
    </location>
</feature>
<dbReference type="WBParaSite" id="ECPE_0000543001-mRNA-1">
    <property type="protein sequence ID" value="ECPE_0000543001-mRNA-1"/>
    <property type="gene ID" value="ECPE_0000543001"/>
</dbReference>
<evidence type="ECO:0000313" key="4">
    <source>
        <dbReference type="WBParaSite" id="ECPE_0000543001-mRNA-1"/>
    </source>
</evidence>
<reference evidence="2 3" key="2">
    <citation type="submission" date="2018-11" db="EMBL/GenBank/DDBJ databases">
        <authorList>
            <consortium name="Pathogen Informatics"/>
        </authorList>
    </citation>
    <scope>NUCLEOTIDE SEQUENCE [LARGE SCALE GENOMIC DNA]</scope>
    <source>
        <strain evidence="2 3">Egypt</strain>
    </source>
</reference>
<feature type="region of interest" description="Disordered" evidence="1">
    <location>
        <begin position="641"/>
        <end position="712"/>
    </location>
</feature>
<accession>A0A183AEN2</accession>
<evidence type="ECO:0000313" key="3">
    <source>
        <dbReference type="Proteomes" id="UP000272942"/>
    </source>
</evidence>
<feature type="compositionally biased region" description="Low complexity" evidence="1">
    <location>
        <begin position="243"/>
        <end position="269"/>
    </location>
</feature>
<organism evidence="4">
    <name type="scientific">Echinostoma caproni</name>
    <dbReference type="NCBI Taxonomy" id="27848"/>
    <lineage>
        <taxon>Eukaryota</taxon>
        <taxon>Metazoa</taxon>
        <taxon>Spiralia</taxon>
        <taxon>Lophotrochozoa</taxon>
        <taxon>Platyhelminthes</taxon>
        <taxon>Trematoda</taxon>
        <taxon>Digenea</taxon>
        <taxon>Plagiorchiida</taxon>
        <taxon>Echinostomata</taxon>
        <taxon>Echinostomatoidea</taxon>
        <taxon>Echinostomatidae</taxon>
        <taxon>Echinostoma</taxon>
    </lineage>
</organism>
<feature type="region of interest" description="Disordered" evidence="1">
    <location>
        <begin position="216"/>
        <end position="336"/>
    </location>
</feature>
<feature type="compositionally biased region" description="Polar residues" evidence="1">
    <location>
        <begin position="29"/>
        <end position="56"/>
    </location>
</feature>
<dbReference type="EMBL" id="UZAN01042269">
    <property type="protein sequence ID" value="VDP75467.1"/>
    <property type="molecule type" value="Genomic_DNA"/>
</dbReference>
<feature type="compositionally biased region" description="Polar residues" evidence="1">
    <location>
        <begin position="502"/>
        <end position="512"/>
    </location>
</feature>
<feature type="compositionally biased region" description="Basic and acidic residues" evidence="1">
    <location>
        <begin position="322"/>
        <end position="331"/>
    </location>
</feature>
<dbReference type="AlphaFoldDB" id="A0A183AEN2"/>
<dbReference type="Proteomes" id="UP000272942">
    <property type="component" value="Unassembled WGS sequence"/>
</dbReference>
<reference evidence="4" key="1">
    <citation type="submission" date="2016-06" db="UniProtKB">
        <authorList>
            <consortium name="WormBaseParasite"/>
        </authorList>
    </citation>
    <scope>IDENTIFICATION</scope>
</reference>
<proteinExistence type="predicted"/>
<feature type="compositionally biased region" description="Basic and acidic residues" evidence="1">
    <location>
        <begin position="681"/>
        <end position="691"/>
    </location>
</feature>
<feature type="region of interest" description="Disordered" evidence="1">
    <location>
        <begin position="420"/>
        <end position="513"/>
    </location>
</feature>